<dbReference type="EMBL" id="LGRX02007418">
    <property type="protein sequence ID" value="KAK3275051.1"/>
    <property type="molecule type" value="Genomic_DNA"/>
</dbReference>
<accession>A0AAE0GBG7</accession>
<organism evidence="2 3">
    <name type="scientific">Cymbomonas tetramitiformis</name>
    <dbReference type="NCBI Taxonomy" id="36881"/>
    <lineage>
        <taxon>Eukaryota</taxon>
        <taxon>Viridiplantae</taxon>
        <taxon>Chlorophyta</taxon>
        <taxon>Pyramimonadophyceae</taxon>
        <taxon>Pyramimonadales</taxon>
        <taxon>Pyramimonadaceae</taxon>
        <taxon>Cymbomonas</taxon>
    </lineage>
</organism>
<dbReference type="AlphaFoldDB" id="A0AAE0GBG7"/>
<name>A0AAE0GBG7_9CHLO</name>
<evidence type="ECO:0000313" key="2">
    <source>
        <dbReference type="EMBL" id="KAK3275051.1"/>
    </source>
</evidence>
<dbReference type="SUPFAM" id="SSF53244">
    <property type="entry name" value="MurD-like peptide ligases, peptide-binding domain"/>
    <property type="match status" value="1"/>
</dbReference>
<comment type="caution">
    <text evidence="2">The sequence shown here is derived from an EMBL/GenBank/DDBJ whole genome shotgun (WGS) entry which is preliminary data.</text>
</comment>
<evidence type="ECO:0000259" key="1">
    <source>
        <dbReference type="Pfam" id="PF02875"/>
    </source>
</evidence>
<dbReference type="InterPro" id="IPR036615">
    <property type="entry name" value="Mur_ligase_C_dom_sf"/>
</dbReference>
<evidence type="ECO:0000313" key="3">
    <source>
        <dbReference type="Proteomes" id="UP001190700"/>
    </source>
</evidence>
<proteinExistence type="predicted"/>
<keyword evidence="3" id="KW-1185">Reference proteome</keyword>
<feature type="domain" description="Mur ligase C-terminal" evidence="1">
    <location>
        <begin position="67"/>
        <end position="200"/>
    </location>
</feature>
<dbReference type="Proteomes" id="UP001190700">
    <property type="component" value="Unassembled WGS sequence"/>
</dbReference>
<reference evidence="2 3" key="1">
    <citation type="journal article" date="2015" name="Genome Biol. Evol.">
        <title>Comparative Genomics of a Bacterivorous Green Alga Reveals Evolutionary Causalities and Consequences of Phago-Mixotrophic Mode of Nutrition.</title>
        <authorList>
            <person name="Burns J.A."/>
            <person name="Paasch A."/>
            <person name="Narechania A."/>
            <person name="Kim E."/>
        </authorList>
    </citation>
    <scope>NUCLEOTIDE SEQUENCE [LARGE SCALE GENOMIC DNA]</scope>
    <source>
        <strain evidence="2 3">PLY_AMNH</strain>
    </source>
</reference>
<dbReference type="PANTHER" id="PTHR43445:SF3">
    <property type="entry name" value="UDP-N-ACETYLMURAMATE--L-ALANINE LIGASE"/>
    <property type="match status" value="1"/>
</dbReference>
<dbReference type="Pfam" id="PF02875">
    <property type="entry name" value="Mur_ligase_C"/>
    <property type="match status" value="1"/>
</dbReference>
<dbReference type="Gene3D" id="3.90.190.20">
    <property type="entry name" value="Mur ligase, C-terminal domain"/>
    <property type="match status" value="1"/>
</dbReference>
<sequence length="215" mass="23581">MYRTTSVAHATSLILREFRLSQTAGLHMPRHSSLGSCGSPRRQACVRVCVEKYSGSVGGVSGSRQEVGRTGRCVVYDDYAHHPTEVRATLQAARQRFDAAAIWVAFQPHTVSRLEWFLEDFGTAFSGADKVIVTEVFKARSEKGIEGDSMTGETLSEAIMSPPALYIPSISDAAERLARDVKMELMMDDERQVVIIVMGAGDSNTLGPELLQKLE</sequence>
<protein>
    <recommendedName>
        <fullName evidence="1">Mur ligase C-terminal domain-containing protein</fullName>
    </recommendedName>
</protein>
<gene>
    <name evidence="2" type="ORF">CYMTET_16801</name>
</gene>
<dbReference type="InterPro" id="IPR050061">
    <property type="entry name" value="MurCDEF_pg_biosynth"/>
</dbReference>
<dbReference type="GO" id="GO:0016881">
    <property type="term" value="F:acid-amino acid ligase activity"/>
    <property type="evidence" value="ECO:0007669"/>
    <property type="project" value="InterPro"/>
</dbReference>
<dbReference type="PANTHER" id="PTHR43445">
    <property type="entry name" value="UDP-N-ACETYLMURAMATE--L-ALANINE LIGASE-RELATED"/>
    <property type="match status" value="1"/>
</dbReference>
<dbReference type="InterPro" id="IPR004101">
    <property type="entry name" value="Mur_ligase_C"/>
</dbReference>